<dbReference type="Proteomes" id="UP000027265">
    <property type="component" value="Unassembled WGS sequence"/>
</dbReference>
<accession>A0A067PJR2</accession>
<sequence>MSRNLYLSLIASVLLVLCTRVDAQGPYCLLCPTQDLEDVNTPTTKDYPGPWETLDHWTCSSTAQTLSCFYPSAADPGTYNDCTYSGETGFLVSGPSNFCVGDAVRENKCDEAIFQGANGCSAPSGTTQ</sequence>
<dbReference type="AlphaFoldDB" id="A0A067PJR2"/>
<keyword evidence="1" id="KW-0732">Signal</keyword>
<gene>
    <name evidence="2" type="ORF">JAAARDRAFT_60031</name>
</gene>
<dbReference type="OrthoDB" id="2638052at2759"/>
<feature type="signal peptide" evidence="1">
    <location>
        <begin position="1"/>
        <end position="23"/>
    </location>
</feature>
<evidence type="ECO:0000313" key="2">
    <source>
        <dbReference type="EMBL" id="KDQ55029.1"/>
    </source>
</evidence>
<keyword evidence="3" id="KW-1185">Reference proteome</keyword>
<proteinExistence type="predicted"/>
<dbReference type="InParanoid" id="A0A067PJR2"/>
<feature type="chain" id="PRO_5001646779" evidence="1">
    <location>
        <begin position="24"/>
        <end position="128"/>
    </location>
</feature>
<protein>
    <submittedName>
        <fullName evidence="2">Uncharacterized protein</fullName>
    </submittedName>
</protein>
<evidence type="ECO:0000256" key="1">
    <source>
        <dbReference type="SAM" id="SignalP"/>
    </source>
</evidence>
<evidence type="ECO:0000313" key="3">
    <source>
        <dbReference type="Proteomes" id="UP000027265"/>
    </source>
</evidence>
<dbReference type="EMBL" id="KL197726">
    <property type="protein sequence ID" value="KDQ55029.1"/>
    <property type="molecule type" value="Genomic_DNA"/>
</dbReference>
<name>A0A067PJR2_9AGAM</name>
<dbReference type="HOGENOM" id="CLU_2073511_0_0_1"/>
<reference evidence="3" key="1">
    <citation type="journal article" date="2014" name="Proc. Natl. Acad. Sci. U.S.A.">
        <title>Extensive sampling of basidiomycete genomes demonstrates inadequacy of the white-rot/brown-rot paradigm for wood decay fungi.</title>
        <authorList>
            <person name="Riley R."/>
            <person name="Salamov A.A."/>
            <person name="Brown D.W."/>
            <person name="Nagy L.G."/>
            <person name="Floudas D."/>
            <person name="Held B.W."/>
            <person name="Levasseur A."/>
            <person name="Lombard V."/>
            <person name="Morin E."/>
            <person name="Otillar R."/>
            <person name="Lindquist E.A."/>
            <person name="Sun H."/>
            <person name="LaButti K.M."/>
            <person name="Schmutz J."/>
            <person name="Jabbour D."/>
            <person name="Luo H."/>
            <person name="Baker S.E."/>
            <person name="Pisabarro A.G."/>
            <person name="Walton J.D."/>
            <person name="Blanchette R.A."/>
            <person name="Henrissat B."/>
            <person name="Martin F."/>
            <person name="Cullen D."/>
            <person name="Hibbett D.S."/>
            <person name="Grigoriev I.V."/>
        </authorList>
    </citation>
    <scope>NUCLEOTIDE SEQUENCE [LARGE SCALE GENOMIC DNA]</scope>
    <source>
        <strain evidence="3">MUCL 33604</strain>
    </source>
</reference>
<organism evidence="2 3">
    <name type="scientific">Jaapia argillacea MUCL 33604</name>
    <dbReference type="NCBI Taxonomy" id="933084"/>
    <lineage>
        <taxon>Eukaryota</taxon>
        <taxon>Fungi</taxon>
        <taxon>Dikarya</taxon>
        <taxon>Basidiomycota</taxon>
        <taxon>Agaricomycotina</taxon>
        <taxon>Agaricomycetes</taxon>
        <taxon>Agaricomycetidae</taxon>
        <taxon>Jaapiales</taxon>
        <taxon>Jaapiaceae</taxon>
        <taxon>Jaapia</taxon>
    </lineage>
</organism>